<keyword evidence="2" id="KW-0489">Methyltransferase</keyword>
<dbReference type="AlphaFoldDB" id="A0A285CHT5"/>
<proteinExistence type="predicted"/>
<evidence type="ECO:0000313" key="3">
    <source>
        <dbReference type="Proteomes" id="UP000219546"/>
    </source>
</evidence>
<dbReference type="Proteomes" id="UP000219546">
    <property type="component" value="Unassembled WGS sequence"/>
</dbReference>
<evidence type="ECO:0000313" key="2">
    <source>
        <dbReference type="EMBL" id="SNX67167.1"/>
    </source>
</evidence>
<dbReference type="Gene3D" id="3.40.50.150">
    <property type="entry name" value="Vaccinia Virus protein VP39"/>
    <property type="match status" value="1"/>
</dbReference>
<accession>A0A285CHT5</accession>
<keyword evidence="2" id="KW-0808">Transferase</keyword>
<evidence type="ECO:0000259" key="1">
    <source>
        <dbReference type="Pfam" id="PF08241"/>
    </source>
</evidence>
<dbReference type="InterPro" id="IPR029063">
    <property type="entry name" value="SAM-dependent_MTases_sf"/>
</dbReference>
<gene>
    <name evidence="2" type="ORF">SAMN05877753_101483</name>
</gene>
<dbReference type="CDD" id="cd02440">
    <property type="entry name" value="AdoMet_MTases"/>
    <property type="match status" value="1"/>
</dbReference>
<dbReference type="GO" id="GO:0008757">
    <property type="term" value="F:S-adenosylmethionine-dependent methyltransferase activity"/>
    <property type="evidence" value="ECO:0007669"/>
    <property type="project" value="InterPro"/>
</dbReference>
<feature type="domain" description="Methyltransferase type 11" evidence="1">
    <location>
        <begin position="42"/>
        <end position="135"/>
    </location>
</feature>
<dbReference type="SUPFAM" id="SSF53335">
    <property type="entry name" value="S-adenosyl-L-methionine-dependent methyltransferases"/>
    <property type="match status" value="1"/>
</dbReference>
<reference evidence="2 3" key="1">
    <citation type="submission" date="2017-08" db="EMBL/GenBank/DDBJ databases">
        <authorList>
            <person name="de Groot N.N."/>
        </authorList>
    </citation>
    <scope>NUCLEOTIDE SEQUENCE [LARGE SCALE GENOMIC DNA]</scope>
    <source>
        <strain evidence="2 3">JC228</strain>
    </source>
</reference>
<sequence>MANERLIRVFDKQAKIYERRRRQRSEKKFRERLIPFARGKVLEVAVGAGANFPFYPKGVEVTAVDFSEEMLKRAKEAAREEGVSATFIHSDVETLSFPDQSFDTVISTLSMCGYENPIKMLDSFSKWCKPDGQILLFEHGISSNRLLGYIQTLLNPLNRKVVGCHLNRDMVHIIKQSNIEIEKIDHHLFGMVHLVWAKPI</sequence>
<dbReference type="PANTHER" id="PTHR45036:SF1">
    <property type="entry name" value="METHYLTRANSFERASE LIKE 7A"/>
    <property type="match status" value="1"/>
</dbReference>
<dbReference type="OrthoDB" id="9772751at2"/>
<dbReference type="RefSeq" id="WP_097156987.1">
    <property type="nucleotide sequence ID" value="NZ_JBEPMQ010000003.1"/>
</dbReference>
<dbReference type="InterPro" id="IPR013216">
    <property type="entry name" value="Methyltransf_11"/>
</dbReference>
<dbReference type="EMBL" id="OAOP01000001">
    <property type="protein sequence ID" value="SNX67167.1"/>
    <property type="molecule type" value="Genomic_DNA"/>
</dbReference>
<organism evidence="2 3">
    <name type="scientific">Bacillus oleivorans</name>
    <dbReference type="NCBI Taxonomy" id="1448271"/>
    <lineage>
        <taxon>Bacteria</taxon>
        <taxon>Bacillati</taxon>
        <taxon>Bacillota</taxon>
        <taxon>Bacilli</taxon>
        <taxon>Bacillales</taxon>
        <taxon>Bacillaceae</taxon>
        <taxon>Bacillus</taxon>
    </lineage>
</organism>
<dbReference type="GO" id="GO:0032259">
    <property type="term" value="P:methylation"/>
    <property type="evidence" value="ECO:0007669"/>
    <property type="project" value="UniProtKB-KW"/>
</dbReference>
<name>A0A285CHT5_9BACI</name>
<keyword evidence="3" id="KW-1185">Reference proteome</keyword>
<dbReference type="Pfam" id="PF08241">
    <property type="entry name" value="Methyltransf_11"/>
    <property type="match status" value="1"/>
</dbReference>
<dbReference type="PANTHER" id="PTHR45036">
    <property type="entry name" value="METHYLTRANSFERASE LIKE 7B"/>
    <property type="match status" value="1"/>
</dbReference>
<protein>
    <submittedName>
        <fullName evidence="2">Methyltransferase family protein</fullName>
    </submittedName>
</protein>
<dbReference type="InterPro" id="IPR052356">
    <property type="entry name" value="Thiol_S-MT"/>
</dbReference>